<dbReference type="AlphaFoldDB" id="A0A8J3I538"/>
<evidence type="ECO:0000259" key="2">
    <source>
        <dbReference type="SMART" id="SM00829"/>
    </source>
</evidence>
<comment type="caution">
    <text evidence="3">The sequence shown here is derived from an EMBL/GenBank/DDBJ whole genome shotgun (WGS) entry which is preliminary data.</text>
</comment>
<dbReference type="InterPro" id="IPR020843">
    <property type="entry name" value="ER"/>
</dbReference>
<keyword evidence="1" id="KW-0560">Oxidoreductase</keyword>
<reference evidence="3" key="1">
    <citation type="submission" date="2020-10" db="EMBL/GenBank/DDBJ databases">
        <title>Taxonomic study of unclassified bacteria belonging to the class Ktedonobacteria.</title>
        <authorList>
            <person name="Yabe S."/>
            <person name="Wang C.M."/>
            <person name="Zheng Y."/>
            <person name="Sakai Y."/>
            <person name="Cavaletti L."/>
            <person name="Monciardini P."/>
            <person name="Donadio S."/>
        </authorList>
    </citation>
    <scope>NUCLEOTIDE SEQUENCE</scope>
    <source>
        <strain evidence="3">SOSP1-1</strain>
    </source>
</reference>
<dbReference type="SUPFAM" id="SSF51735">
    <property type="entry name" value="NAD(P)-binding Rossmann-fold domains"/>
    <property type="match status" value="1"/>
</dbReference>
<proteinExistence type="predicted"/>
<dbReference type="Pfam" id="PF13602">
    <property type="entry name" value="ADH_zinc_N_2"/>
    <property type="match status" value="1"/>
</dbReference>
<evidence type="ECO:0000313" key="3">
    <source>
        <dbReference type="EMBL" id="GHO47641.1"/>
    </source>
</evidence>
<feature type="domain" description="Enoyl reductase (ER)" evidence="2">
    <location>
        <begin position="18"/>
        <end position="323"/>
    </location>
</feature>
<protein>
    <submittedName>
        <fullName evidence="3">NADPH:quinone reductase</fullName>
    </submittedName>
</protein>
<dbReference type="InterPro" id="IPR050700">
    <property type="entry name" value="YIM1/Zinc_Alcohol_DH_Fams"/>
</dbReference>
<gene>
    <name evidence="3" type="ORF">KSX_58040</name>
</gene>
<keyword evidence="4" id="KW-1185">Reference proteome</keyword>
<dbReference type="CDD" id="cd05289">
    <property type="entry name" value="MDR_like_2"/>
    <property type="match status" value="1"/>
</dbReference>
<dbReference type="PROSITE" id="PS01162">
    <property type="entry name" value="QOR_ZETA_CRYSTAL"/>
    <property type="match status" value="1"/>
</dbReference>
<dbReference type="InterPro" id="IPR036291">
    <property type="entry name" value="NAD(P)-bd_dom_sf"/>
</dbReference>
<dbReference type="PANTHER" id="PTHR11695">
    <property type="entry name" value="ALCOHOL DEHYDROGENASE RELATED"/>
    <property type="match status" value="1"/>
</dbReference>
<dbReference type="GO" id="GO:0016491">
    <property type="term" value="F:oxidoreductase activity"/>
    <property type="evidence" value="ECO:0007669"/>
    <property type="project" value="UniProtKB-KW"/>
</dbReference>
<dbReference type="Pfam" id="PF08240">
    <property type="entry name" value="ADH_N"/>
    <property type="match status" value="1"/>
</dbReference>
<dbReference type="Gene3D" id="3.90.180.10">
    <property type="entry name" value="Medium-chain alcohol dehydrogenases, catalytic domain"/>
    <property type="match status" value="1"/>
</dbReference>
<dbReference type="SMART" id="SM00829">
    <property type="entry name" value="PKS_ER"/>
    <property type="match status" value="1"/>
</dbReference>
<sequence length="340" mass="36459">MSTRTSETMKAIQVYTEGDPEVLVYEDVPRPTAGPGEVLIRVYAAGVNPADWRARAGFPDVPEKFRHAIPPIPRPSIPGFDVSGIVEAVGPGVTEFREGDAVYGMVRFPHGGKSYAEYTRAPVTDLARKPVTLDHLQAAAVPMAALTAWQMLYLDLEASQTVLINGAAGGVGHFAVQLAKLKGARVIGVASGRHAAFLRELGVDQFIDYTVTPIEQVIHDIDVVFDTVGGENNRLLSILKRGGRFVPINIGNYSTEHAALAGITIGTSHHQALQSSSVQLAEIGKLIDTGQVHVVIDTVVPLAEARKAHERGEAGHIHGKIVLRVVEEGRCSRPPAYPLA</sequence>
<dbReference type="RefSeq" id="WP_220196892.1">
    <property type="nucleotide sequence ID" value="NZ_BNJF01000003.1"/>
</dbReference>
<dbReference type="InterPro" id="IPR013154">
    <property type="entry name" value="ADH-like_N"/>
</dbReference>
<dbReference type="Gene3D" id="3.40.50.720">
    <property type="entry name" value="NAD(P)-binding Rossmann-like Domain"/>
    <property type="match status" value="1"/>
</dbReference>
<dbReference type="PANTHER" id="PTHR11695:SF294">
    <property type="entry name" value="RETICULON-4-INTERACTING PROTEIN 1, MITOCHONDRIAL"/>
    <property type="match status" value="1"/>
</dbReference>
<dbReference type="InterPro" id="IPR011032">
    <property type="entry name" value="GroES-like_sf"/>
</dbReference>
<accession>A0A8J3I538</accession>
<evidence type="ECO:0000313" key="4">
    <source>
        <dbReference type="Proteomes" id="UP000612362"/>
    </source>
</evidence>
<dbReference type="Proteomes" id="UP000612362">
    <property type="component" value="Unassembled WGS sequence"/>
</dbReference>
<evidence type="ECO:0000256" key="1">
    <source>
        <dbReference type="ARBA" id="ARBA00023002"/>
    </source>
</evidence>
<dbReference type="SUPFAM" id="SSF50129">
    <property type="entry name" value="GroES-like"/>
    <property type="match status" value="1"/>
</dbReference>
<organism evidence="3 4">
    <name type="scientific">Ktedonospora formicarum</name>
    <dbReference type="NCBI Taxonomy" id="2778364"/>
    <lineage>
        <taxon>Bacteria</taxon>
        <taxon>Bacillati</taxon>
        <taxon>Chloroflexota</taxon>
        <taxon>Ktedonobacteria</taxon>
        <taxon>Ktedonobacterales</taxon>
        <taxon>Ktedonobacteraceae</taxon>
        <taxon>Ktedonospora</taxon>
    </lineage>
</organism>
<dbReference type="GO" id="GO:0008270">
    <property type="term" value="F:zinc ion binding"/>
    <property type="evidence" value="ECO:0007669"/>
    <property type="project" value="InterPro"/>
</dbReference>
<name>A0A8J3I538_9CHLR</name>
<dbReference type="EMBL" id="BNJF01000003">
    <property type="protein sequence ID" value="GHO47641.1"/>
    <property type="molecule type" value="Genomic_DNA"/>
</dbReference>
<dbReference type="InterPro" id="IPR002364">
    <property type="entry name" value="Quin_OxRdtase/zeta-crystal_CS"/>
</dbReference>